<sequence length="233" mass="24693">MTSPSDSAGPVPPRGTEPRTRETPQTQKTPQVEGMAALANMGWQILLTMGLATIALGVIALVWPGATLRVVGVLFGVYLLVTGVFQLAGAFGVHVPRHLRVLHFITGAASILLGLICFRGTLQSILLLALWIGFSWLLRGTLETAAAASAQDMPARGWHVAFGIIGALAGIVMIIMPFASIATLTLVVGVMAIVLGLTEVIRAIRTRVEIGHLAAGTTAQRRPLFHARPHPQH</sequence>
<proteinExistence type="predicted"/>
<protein>
    <submittedName>
        <fullName evidence="3">HdeD family acid-resistance protein</fullName>
    </submittedName>
</protein>
<accession>A0ABW6L487</accession>
<evidence type="ECO:0000256" key="2">
    <source>
        <dbReference type="SAM" id="Phobius"/>
    </source>
</evidence>
<feature type="transmembrane region" description="Helical" evidence="2">
    <location>
        <begin position="41"/>
        <end position="63"/>
    </location>
</feature>
<gene>
    <name evidence="3" type="ORF">ACFYNZ_29330</name>
</gene>
<evidence type="ECO:0000313" key="4">
    <source>
        <dbReference type="Proteomes" id="UP001601197"/>
    </source>
</evidence>
<feature type="region of interest" description="Disordered" evidence="1">
    <location>
        <begin position="1"/>
        <end position="31"/>
    </location>
</feature>
<comment type="caution">
    <text evidence="3">The sequence shown here is derived from an EMBL/GenBank/DDBJ whole genome shotgun (WGS) entry which is preliminary data.</text>
</comment>
<dbReference type="RefSeq" id="WP_388352268.1">
    <property type="nucleotide sequence ID" value="NZ_JBIAFJ010000035.1"/>
</dbReference>
<feature type="transmembrane region" description="Helical" evidence="2">
    <location>
        <begin position="162"/>
        <end position="195"/>
    </location>
</feature>
<dbReference type="EMBL" id="JBIAFJ010000035">
    <property type="protein sequence ID" value="MFE9173517.1"/>
    <property type="molecule type" value="Genomic_DNA"/>
</dbReference>
<dbReference type="Pfam" id="PF03729">
    <property type="entry name" value="DUF308"/>
    <property type="match status" value="2"/>
</dbReference>
<feature type="transmembrane region" description="Helical" evidence="2">
    <location>
        <begin position="125"/>
        <end position="142"/>
    </location>
</feature>
<feature type="transmembrane region" description="Helical" evidence="2">
    <location>
        <begin position="101"/>
        <end position="118"/>
    </location>
</feature>
<name>A0ABW6L487_9ACTN</name>
<dbReference type="PANTHER" id="PTHR34989:SF1">
    <property type="entry name" value="PROTEIN HDED"/>
    <property type="match status" value="1"/>
</dbReference>
<evidence type="ECO:0000313" key="3">
    <source>
        <dbReference type="EMBL" id="MFE9173517.1"/>
    </source>
</evidence>
<keyword evidence="4" id="KW-1185">Reference proteome</keyword>
<evidence type="ECO:0000256" key="1">
    <source>
        <dbReference type="SAM" id="MobiDB-lite"/>
    </source>
</evidence>
<dbReference type="InterPro" id="IPR005325">
    <property type="entry name" value="DUF308_memb"/>
</dbReference>
<dbReference type="Proteomes" id="UP001601197">
    <property type="component" value="Unassembled WGS sequence"/>
</dbReference>
<organism evidence="3 4">
    <name type="scientific">Streptomyces kebangsaanensis</name>
    <dbReference type="NCBI Taxonomy" id="864058"/>
    <lineage>
        <taxon>Bacteria</taxon>
        <taxon>Bacillati</taxon>
        <taxon>Actinomycetota</taxon>
        <taxon>Actinomycetes</taxon>
        <taxon>Kitasatosporales</taxon>
        <taxon>Streptomycetaceae</taxon>
        <taxon>Streptomyces</taxon>
    </lineage>
</organism>
<keyword evidence="2" id="KW-0812">Transmembrane</keyword>
<dbReference type="PANTHER" id="PTHR34989">
    <property type="entry name" value="PROTEIN HDED"/>
    <property type="match status" value="1"/>
</dbReference>
<keyword evidence="2" id="KW-0472">Membrane</keyword>
<feature type="transmembrane region" description="Helical" evidence="2">
    <location>
        <begin position="70"/>
        <end position="95"/>
    </location>
</feature>
<reference evidence="3 4" key="1">
    <citation type="submission" date="2024-10" db="EMBL/GenBank/DDBJ databases">
        <title>The Natural Products Discovery Center: Release of the First 8490 Sequenced Strains for Exploring Actinobacteria Biosynthetic Diversity.</title>
        <authorList>
            <person name="Kalkreuter E."/>
            <person name="Kautsar S.A."/>
            <person name="Yang D."/>
            <person name="Bader C.D."/>
            <person name="Teijaro C.N."/>
            <person name="Fluegel L."/>
            <person name="Davis C.M."/>
            <person name="Simpson J.R."/>
            <person name="Lauterbach L."/>
            <person name="Steele A.D."/>
            <person name="Gui C."/>
            <person name="Meng S."/>
            <person name="Li G."/>
            <person name="Viehrig K."/>
            <person name="Ye F."/>
            <person name="Su P."/>
            <person name="Kiefer A.F."/>
            <person name="Nichols A."/>
            <person name="Cepeda A.J."/>
            <person name="Yan W."/>
            <person name="Fan B."/>
            <person name="Jiang Y."/>
            <person name="Adhikari A."/>
            <person name="Zheng C.-J."/>
            <person name="Schuster L."/>
            <person name="Cowan T.M."/>
            <person name="Smanski M.J."/>
            <person name="Chevrette M.G."/>
            <person name="De Carvalho L.P.S."/>
            <person name="Shen B."/>
        </authorList>
    </citation>
    <scope>NUCLEOTIDE SEQUENCE [LARGE SCALE GENOMIC DNA]</scope>
    <source>
        <strain evidence="3 4">NPDC007147</strain>
    </source>
</reference>
<dbReference type="InterPro" id="IPR052712">
    <property type="entry name" value="Acid_resist_chaperone_HdeD"/>
</dbReference>
<keyword evidence="2" id="KW-1133">Transmembrane helix</keyword>